<name>A0A0F9KWY1_9ZZZZ</name>
<comment type="caution">
    <text evidence="1">The sequence shown here is derived from an EMBL/GenBank/DDBJ whole genome shotgun (WGS) entry which is preliminary data.</text>
</comment>
<dbReference type="EMBL" id="LAZR01012482">
    <property type="protein sequence ID" value="KKM26598.1"/>
    <property type="molecule type" value="Genomic_DNA"/>
</dbReference>
<proteinExistence type="predicted"/>
<sequence length="202" mass="23893">MKSYGAVSFSGETKAGPFYEQIQSHRKTRTLRERRKDNQPHVKPGYLFSMYWKMRTRKEKQKDLPIYYIGMALCIAYEAIKIVDYWNDEEFAKSDGFYDLDEFRDNWYPGWRNIPWLDEVLKAYYSLKEQKAAKGVIMNWGRRQGKNTIVNFLDLEYMMIHFRYLKGCGITVCSYNTANAREHGHNLCLKKEPTGACLAYTL</sequence>
<gene>
    <name evidence="1" type="ORF">LCGC14_1583200</name>
</gene>
<dbReference type="AlphaFoldDB" id="A0A0F9KWY1"/>
<protein>
    <submittedName>
        <fullName evidence="1">Uncharacterized protein</fullName>
    </submittedName>
</protein>
<organism evidence="1">
    <name type="scientific">marine sediment metagenome</name>
    <dbReference type="NCBI Taxonomy" id="412755"/>
    <lineage>
        <taxon>unclassified sequences</taxon>
        <taxon>metagenomes</taxon>
        <taxon>ecological metagenomes</taxon>
    </lineage>
</organism>
<accession>A0A0F9KWY1</accession>
<reference evidence="1" key="1">
    <citation type="journal article" date="2015" name="Nature">
        <title>Complex archaea that bridge the gap between prokaryotes and eukaryotes.</title>
        <authorList>
            <person name="Spang A."/>
            <person name="Saw J.H."/>
            <person name="Jorgensen S.L."/>
            <person name="Zaremba-Niedzwiedzka K."/>
            <person name="Martijn J."/>
            <person name="Lind A.E."/>
            <person name="van Eijk R."/>
            <person name="Schleper C."/>
            <person name="Guy L."/>
            <person name="Ettema T.J."/>
        </authorList>
    </citation>
    <scope>NUCLEOTIDE SEQUENCE</scope>
</reference>
<evidence type="ECO:0000313" key="1">
    <source>
        <dbReference type="EMBL" id="KKM26598.1"/>
    </source>
</evidence>